<dbReference type="KEGG" id="dmt:DESME_14175"/>
<reference evidence="2 3" key="1">
    <citation type="submission" date="2013-12" db="EMBL/GenBank/DDBJ databases">
        <authorList>
            <consortium name="DOE Joint Genome Institute"/>
            <person name="Smidt H."/>
            <person name="Huntemann M."/>
            <person name="Han J."/>
            <person name="Chen A."/>
            <person name="Kyrpides N."/>
            <person name="Mavromatis K."/>
            <person name="Markowitz V."/>
            <person name="Palaniappan K."/>
            <person name="Ivanova N."/>
            <person name="Schaumberg A."/>
            <person name="Pati A."/>
            <person name="Liolios K."/>
            <person name="Nordberg H.P."/>
            <person name="Cantor M.N."/>
            <person name="Hua S.X."/>
            <person name="Woyke T."/>
        </authorList>
    </citation>
    <scope>NUCLEOTIDE SEQUENCE [LARGE SCALE GENOMIC DNA]</scope>
    <source>
        <strain evidence="3">DSM 15288</strain>
    </source>
</reference>
<dbReference type="Pfam" id="PF04122">
    <property type="entry name" value="CW_binding_2"/>
    <property type="match status" value="3"/>
</dbReference>
<dbReference type="STRING" id="871968.DESME_14175"/>
<sequence length="699" mass="75753">MTMKKKMVWITSILTLLFVLTGCTPNQQVLFDATMKMQKVNSVQEHTTMSFELSGSGFEPAVQQQIDSTAMLLNTAKLDLNVKTNGNEQKTVSQAQIDMNLDMQGLSLNVPLWVDMDLTGENPKLVEIIKVPAMATASFPSRFANKEYMVMNPYDMKDSELSNLDPTKLMEFSKNFQTKGVEFLTSYAQRFNPNLDVVNVPTNDGTQKFSIKLNDAQLKEFLSYTVNNFAQDKEAMDFIKEYLSSMIELGGVPDQAQSSIDLDQAIKELDASTPEFLAQFNGFMAQLENVSLLGDKGLEINYTISNGYVINESGLINFKVDLSQINSLMNTLSGQKAPAIDAKGVVNLTVNFNTDITGINTPISIQIPELNENNSFNYMDLIKVLAAPPRLAGLDRYQTARAISEDFNKGKCDNIILASGTNFPDALSASILSKKYNAPILLVGSTVGESSEAFDYIALHSTPATKVYIIGGTGVINDSFETEILKKGNTIERLSGLDLYETNMAVVNNANVKSGTPVIVASGEGFPDALSVSSFAGSNQYPTLLVGKDFLAEKTKDYILTQKPSTVYIAGGISVVSQSVEDQIKALVPGTAIKRLAGNDRFETAGAVVNEFATSPDTLYIANGYSFADALAGSGLAAKTGDPILLIDQNSGTFSPAIQSYLKQLRATGIRPTVRTLGGEGVVPASLVQQAQRILMGIE</sequence>
<dbReference type="eggNOG" id="COG2720">
    <property type="taxonomic scope" value="Bacteria"/>
</dbReference>
<feature type="signal peptide" evidence="1">
    <location>
        <begin position="1"/>
        <end position="21"/>
    </location>
</feature>
<feature type="chain" id="PRO_5039592469" evidence="1">
    <location>
        <begin position="22"/>
        <end position="699"/>
    </location>
</feature>
<protein>
    <submittedName>
        <fullName evidence="2">Cell wall-binding protein</fullName>
    </submittedName>
</protein>
<dbReference type="PANTHER" id="PTHR30032:SF8">
    <property type="entry name" value="GERMINATION-SPECIFIC N-ACETYLMURAMOYL-L-ALANINE AMIDASE"/>
    <property type="match status" value="1"/>
</dbReference>
<name>W0EEU3_9FIRM</name>
<dbReference type="Gene3D" id="3.40.50.12090">
    <property type="match status" value="2"/>
</dbReference>
<dbReference type="EMBL" id="CP007032">
    <property type="protein sequence ID" value="AHF08048.1"/>
    <property type="molecule type" value="Genomic_DNA"/>
</dbReference>
<organism evidence="2 3">
    <name type="scientific">Desulfitobacterium metallireducens DSM 15288</name>
    <dbReference type="NCBI Taxonomy" id="871968"/>
    <lineage>
        <taxon>Bacteria</taxon>
        <taxon>Bacillati</taxon>
        <taxon>Bacillota</taxon>
        <taxon>Clostridia</taxon>
        <taxon>Eubacteriales</taxon>
        <taxon>Desulfitobacteriaceae</taxon>
        <taxon>Desulfitobacterium</taxon>
    </lineage>
</organism>
<dbReference type="HOGENOM" id="CLU_390151_0_0_9"/>
<proteinExistence type="predicted"/>
<accession>W0EEU3</accession>
<dbReference type="AlphaFoldDB" id="W0EEU3"/>
<dbReference type="OrthoDB" id="1706091at2"/>
<evidence type="ECO:0000313" key="2">
    <source>
        <dbReference type="EMBL" id="AHF08048.1"/>
    </source>
</evidence>
<dbReference type="eggNOG" id="COG1652">
    <property type="taxonomic scope" value="Bacteria"/>
</dbReference>
<keyword evidence="1" id="KW-0732">Signal</keyword>
<gene>
    <name evidence="2" type="ORF">DESME_14175</name>
</gene>
<dbReference type="PROSITE" id="PS51257">
    <property type="entry name" value="PROKAR_LIPOPROTEIN"/>
    <property type="match status" value="1"/>
</dbReference>
<evidence type="ECO:0000256" key="1">
    <source>
        <dbReference type="SAM" id="SignalP"/>
    </source>
</evidence>
<keyword evidence="3" id="KW-1185">Reference proteome</keyword>
<dbReference type="Proteomes" id="UP000010847">
    <property type="component" value="Chromosome"/>
</dbReference>
<dbReference type="PANTHER" id="PTHR30032">
    <property type="entry name" value="N-ACETYLMURAMOYL-L-ALANINE AMIDASE-RELATED"/>
    <property type="match status" value="1"/>
</dbReference>
<dbReference type="InterPro" id="IPR007253">
    <property type="entry name" value="Cell_wall-bd_2"/>
</dbReference>
<evidence type="ECO:0000313" key="3">
    <source>
        <dbReference type="Proteomes" id="UP000010847"/>
    </source>
</evidence>
<dbReference type="InterPro" id="IPR051922">
    <property type="entry name" value="Bact_Sporulation_Assoc"/>
</dbReference>